<proteinExistence type="predicted"/>
<reference evidence="2" key="2">
    <citation type="submission" date="2018-03" db="EMBL/GenBank/DDBJ databases">
        <title>The Triticum urartu genome reveals the dynamic nature of wheat genome evolution.</title>
        <authorList>
            <person name="Ling H."/>
            <person name="Ma B."/>
            <person name="Shi X."/>
            <person name="Liu H."/>
            <person name="Dong L."/>
            <person name="Sun H."/>
            <person name="Cao Y."/>
            <person name="Gao Q."/>
            <person name="Zheng S."/>
            <person name="Li Y."/>
            <person name="Yu Y."/>
            <person name="Du H."/>
            <person name="Qi M."/>
            <person name="Li Y."/>
            <person name="Yu H."/>
            <person name="Cui Y."/>
            <person name="Wang N."/>
            <person name="Chen C."/>
            <person name="Wu H."/>
            <person name="Zhao Y."/>
            <person name="Zhang J."/>
            <person name="Li Y."/>
            <person name="Zhou W."/>
            <person name="Zhang B."/>
            <person name="Hu W."/>
            <person name="Eijk M."/>
            <person name="Tang J."/>
            <person name="Witsenboer H."/>
            <person name="Zhao S."/>
            <person name="Li Z."/>
            <person name="Zhang A."/>
            <person name="Wang D."/>
            <person name="Liang C."/>
        </authorList>
    </citation>
    <scope>NUCLEOTIDE SEQUENCE [LARGE SCALE GENOMIC DNA]</scope>
    <source>
        <strain evidence="2">cv. G1812</strain>
    </source>
</reference>
<keyword evidence="3" id="KW-1185">Reference proteome</keyword>
<accession>A0A8R7PJP7</accession>
<evidence type="ECO:0000256" key="1">
    <source>
        <dbReference type="SAM" id="MobiDB-lite"/>
    </source>
</evidence>
<dbReference type="EnsemblPlants" id="TuG1812G0200004859.01.T01">
    <property type="protein sequence ID" value="TuG1812G0200004859.01.T01"/>
    <property type="gene ID" value="TuG1812G0200004859.01"/>
</dbReference>
<protein>
    <submittedName>
        <fullName evidence="2">Uncharacterized protein</fullName>
    </submittedName>
</protein>
<dbReference type="Proteomes" id="UP000015106">
    <property type="component" value="Chromosome 2"/>
</dbReference>
<sequence length="144" mass="15698">HTALHQRSPRTHLSSIPFLSLSRHISPQLRCLRLKENYIAPTNHGPKPAHACIDCTMCGAPSSSPARVLADGGESRPESSATGRASFLPRSRSQLPARVTATTRRPRPTRQGLAQRGDLHIQSVPLRRSRGRAGMDSTGEKPLQ</sequence>
<dbReference type="Gramene" id="TuG1812G0200004859.01.T01">
    <property type="protein sequence ID" value="TuG1812G0200004859.01.T01"/>
    <property type="gene ID" value="TuG1812G0200004859.01"/>
</dbReference>
<reference evidence="3" key="1">
    <citation type="journal article" date="2013" name="Nature">
        <title>Draft genome of the wheat A-genome progenitor Triticum urartu.</title>
        <authorList>
            <person name="Ling H.Q."/>
            <person name="Zhao S."/>
            <person name="Liu D."/>
            <person name="Wang J."/>
            <person name="Sun H."/>
            <person name="Zhang C."/>
            <person name="Fan H."/>
            <person name="Li D."/>
            <person name="Dong L."/>
            <person name="Tao Y."/>
            <person name="Gao C."/>
            <person name="Wu H."/>
            <person name="Li Y."/>
            <person name="Cui Y."/>
            <person name="Guo X."/>
            <person name="Zheng S."/>
            <person name="Wang B."/>
            <person name="Yu K."/>
            <person name="Liang Q."/>
            <person name="Yang W."/>
            <person name="Lou X."/>
            <person name="Chen J."/>
            <person name="Feng M."/>
            <person name="Jian J."/>
            <person name="Zhang X."/>
            <person name="Luo G."/>
            <person name="Jiang Y."/>
            <person name="Liu J."/>
            <person name="Wang Z."/>
            <person name="Sha Y."/>
            <person name="Zhang B."/>
            <person name="Wu H."/>
            <person name="Tang D."/>
            <person name="Shen Q."/>
            <person name="Xue P."/>
            <person name="Zou S."/>
            <person name="Wang X."/>
            <person name="Liu X."/>
            <person name="Wang F."/>
            <person name="Yang Y."/>
            <person name="An X."/>
            <person name="Dong Z."/>
            <person name="Zhang K."/>
            <person name="Zhang X."/>
            <person name="Luo M.C."/>
            <person name="Dvorak J."/>
            <person name="Tong Y."/>
            <person name="Wang J."/>
            <person name="Yang H."/>
            <person name="Li Z."/>
            <person name="Wang D."/>
            <person name="Zhang A."/>
            <person name="Wang J."/>
        </authorList>
    </citation>
    <scope>NUCLEOTIDE SEQUENCE</scope>
    <source>
        <strain evidence="3">cv. G1812</strain>
    </source>
</reference>
<feature type="region of interest" description="Disordered" evidence="1">
    <location>
        <begin position="62"/>
        <end position="144"/>
    </location>
</feature>
<evidence type="ECO:0000313" key="3">
    <source>
        <dbReference type="Proteomes" id="UP000015106"/>
    </source>
</evidence>
<dbReference type="AlphaFoldDB" id="A0A8R7PJP7"/>
<evidence type="ECO:0000313" key="2">
    <source>
        <dbReference type="EnsemblPlants" id="TuG1812G0200004859.01.T01"/>
    </source>
</evidence>
<name>A0A8R7PJP7_TRIUA</name>
<reference evidence="2" key="3">
    <citation type="submission" date="2022-06" db="UniProtKB">
        <authorList>
            <consortium name="EnsemblPlants"/>
        </authorList>
    </citation>
    <scope>IDENTIFICATION</scope>
</reference>
<organism evidence="2 3">
    <name type="scientific">Triticum urartu</name>
    <name type="common">Red wild einkorn</name>
    <name type="synonym">Crithodium urartu</name>
    <dbReference type="NCBI Taxonomy" id="4572"/>
    <lineage>
        <taxon>Eukaryota</taxon>
        <taxon>Viridiplantae</taxon>
        <taxon>Streptophyta</taxon>
        <taxon>Embryophyta</taxon>
        <taxon>Tracheophyta</taxon>
        <taxon>Spermatophyta</taxon>
        <taxon>Magnoliopsida</taxon>
        <taxon>Liliopsida</taxon>
        <taxon>Poales</taxon>
        <taxon>Poaceae</taxon>
        <taxon>BOP clade</taxon>
        <taxon>Pooideae</taxon>
        <taxon>Triticodae</taxon>
        <taxon>Triticeae</taxon>
        <taxon>Triticinae</taxon>
        <taxon>Triticum</taxon>
    </lineage>
</organism>